<name>A0AAD1ZV23_9LAMI</name>
<organism evidence="1 2">
    <name type="scientific">Fraxinus pennsylvanica</name>
    <dbReference type="NCBI Taxonomy" id="56036"/>
    <lineage>
        <taxon>Eukaryota</taxon>
        <taxon>Viridiplantae</taxon>
        <taxon>Streptophyta</taxon>
        <taxon>Embryophyta</taxon>
        <taxon>Tracheophyta</taxon>
        <taxon>Spermatophyta</taxon>
        <taxon>Magnoliopsida</taxon>
        <taxon>eudicotyledons</taxon>
        <taxon>Gunneridae</taxon>
        <taxon>Pentapetalae</taxon>
        <taxon>asterids</taxon>
        <taxon>lamiids</taxon>
        <taxon>Lamiales</taxon>
        <taxon>Oleaceae</taxon>
        <taxon>Oleeae</taxon>
        <taxon>Fraxinus</taxon>
    </lineage>
</organism>
<evidence type="ECO:0000313" key="2">
    <source>
        <dbReference type="Proteomes" id="UP000834106"/>
    </source>
</evidence>
<dbReference type="EMBL" id="OU503049">
    <property type="protein sequence ID" value="CAI9776174.1"/>
    <property type="molecule type" value="Genomic_DNA"/>
</dbReference>
<reference evidence="1" key="1">
    <citation type="submission" date="2023-05" db="EMBL/GenBank/DDBJ databases">
        <authorList>
            <person name="Huff M."/>
        </authorList>
    </citation>
    <scope>NUCLEOTIDE SEQUENCE</scope>
</reference>
<keyword evidence="2" id="KW-1185">Reference proteome</keyword>
<proteinExistence type="predicted"/>
<accession>A0AAD1ZV23</accession>
<gene>
    <name evidence="1" type="ORF">FPE_LOCUS23604</name>
</gene>
<sequence>MGLKEQFIKIEPGTALVSEYFETSKGIADELAWIDSHVLNDNITVYILNGLGTDEAAPKRGENSATNIAMTTNNIGFKRNGNQSQQGQMYNNTNFSSFSGCNGNNLNTYKIPRATQ</sequence>
<dbReference type="Proteomes" id="UP000834106">
    <property type="component" value="Chromosome 14"/>
</dbReference>
<evidence type="ECO:0000313" key="1">
    <source>
        <dbReference type="EMBL" id="CAI9776174.1"/>
    </source>
</evidence>
<protein>
    <submittedName>
        <fullName evidence="1">Uncharacterized protein</fullName>
    </submittedName>
</protein>
<dbReference type="AlphaFoldDB" id="A0AAD1ZV23"/>